<proteinExistence type="predicted"/>
<evidence type="ECO:0000313" key="1">
    <source>
        <dbReference type="EMBL" id="BAS92716.1"/>
    </source>
</evidence>
<sequence>MCYPRRQGRPRLPLIDRGLELELDKVVAAAAACLYGVDENQRAGEEDRSSAGPLQSILFVLSPLYLRGEEAKAKACGDVSAATANLFLASSLLLLQEARTGGSKAARASRSHLLPTSSRHHS</sequence>
<dbReference type="EMBL" id="AP014961">
    <property type="protein sequence ID" value="BAS92716.1"/>
    <property type="molecule type" value="Genomic_DNA"/>
</dbReference>
<dbReference type="AlphaFoldDB" id="A0A0P0WJ56"/>
<keyword evidence="2" id="KW-1185">Reference proteome</keyword>
<reference evidence="2" key="1">
    <citation type="journal article" date="2005" name="Nature">
        <title>The map-based sequence of the rice genome.</title>
        <authorList>
            <consortium name="International rice genome sequencing project (IRGSP)"/>
            <person name="Matsumoto T."/>
            <person name="Wu J."/>
            <person name="Kanamori H."/>
            <person name="Katayose Y."/>
            <person name="Fujisawa M."/>
            <person name="Namiki N."/>
            <person name="Mizuno H."/>
            <person name="Yamamoto K."/>
            <person name="Antonio B.A."/>
            <person name="Baba T."/>
            <person name="Sakata K."/>
            <person name="Nagamura Y."/>
            <person name="Aoki H."/>
            <person name="Arikawa K."/>
            <person name="Arita K."/>
            <person name="Bito T."/>
            <person name="Chiden Y."/>
            <person name="Fujitsuka N."/>
            <person name="Fukunaka R."/>
            <person name="Hamada M."/>
            <person name="Harada C."/>
            <person name="Hayashi A."/>
            <person name="Hijishita S."/>
            <person name="Honda M."/>
            <person name="Hosokawa S."/>
            <person name="Ichikawa Y."/>
            <person name="Idonuma A."/>
            <person name="Iijima M."/>
            <person name="Ikeda M."/>
            <person name="Ikeno M."/>
            <person name="Ito K."/>
            <person name="Ito S."/>
            <person name="Ito T."/>
            <person name="Ito Y."/>
            <person name="Ito Y."/>
            <person name="Iwabuchi A."/>
            <person name="Kamiya K."/>
            <person name="Karasawa W."/>
            <person name="Kurita K."/>
            <person name="Katagiri S."/>
            <person name="Kikuta A."/>
            <person name="Kobayashi H."/>
            <person name="Kobayashi N."/>
            <person name="Machita K."/>
            <person name="Maehara T."/>
            <person name="Masukawa M."/>
            <person name="Mizubayashi T."/>
            <person name="Mukai Y."/>
            <person name="Nagasaki H."/>
            <person name="Nagata Y."/>
            <person name="Naito S."/>
            <person name="Nakashima M."/>
            <person name="Nakama Y."/>
            <person name="Nakamichi Y."/>
            <person name="Nakamura M."/>
            <person name="Meguro A."/>
            <person name="Negishi M."/>
            <person name="Ohta I."/>
            <person name="Ohta T."/>
            <person name="Okamoto M."/>
            <person name="Ono N."/>
            <person name="Saji S."/>
            <person name="Sakaguchi M."/>
            <person name="Sakai K."/>
            <person name="Shibata M."/>
            <person name="Shimokawa T."/>
            <person name="Song J."/>
            <person name="Takazaki Y."/>
            <person name="Terasawa K."/>
            <person name="Tsugane M."/>
            <person name="Tsuji K."/>
            <person name="Ueda S."/>
            <person name="Waki K."/>
            <person name="Yamagata H."/>
            <person name="Yamamoto M."/>
            <person name="Yamamoto S."/>
            <person name="Yamane H."/>
            <person name="Yoshiki S."/>
            <person name="Yoshihara R."/>
            <person name="Yukawa K."/>
            <person name="Zhong H."/>
            <person name="Yano M."/>
            <person name="Yuan Q."/>
            <person name="Ouyang S."/>
            <person name="Liu J."/>
            <person name="Jones K.M."/>
            <person name="Gansberger K."/>
            <person name="Moffat K."/>
            <person name="Hill J."/>
            <person name="Bera J."/>
            <person name="Fadrosh D."/>
            <person name="Jin S."/>
            <person name="Johri S."/>
            <person name="Kim M."/>
            <person name="Overton L."/>
            <person name="Reardon M."/>
            <person name="Tsitrin T."/>
            <person name="Vuong H."/>
            <person name="Weaver B."/>
            <person name="Ciecko A."/>
            <person name="Tallon L."/>
            <person name="Jackson J."/>
            <person name="Pai G."/>
            <person name="Aken S.V."/>
            <person name="Utterback T."/>
            <person name="Reidmuller S."/>
            <person name="Feldblyum T."/>
            <person name="Hsiao J."/>
            <person name="Zismann V."/>
            <person name="Iobst S."/>
            <person name="de Vazeille A.R."/>
            <person name="Buell C.R."/>
            <person name="Ying K."/>
            <person name="Li Y."/>
            <person name="Lu T."/>
            <person name="Huang Y."/>
            <person name="Zhao Q."/>
            <person name="Feng Q."/>
            <person name="Zhang L."/>
            <person name="Zhu J."/>
            <person name="Weng Q."/>
            <person name="Mu J."/>
            <person name="Lu Y."/>
            <person name="Fan D."/>
            <person name="Liu Y."/>
            <person name="Guan J."/>
            <person name="Zhang Y."/>
            <person name="Yu S."/>
            <person name="Liu X."/>
            <person name="Zhang Y."/>
            <person name="Hong G."/>
            <person name="Han B."/>
            <person name="Choisne N."/>
            <person name="Demange N."/>
            <person name="Orjeda G."/>
            <person name="Samain S."/>
            <person name="Cattolico L."/>
            <person name="Pelletier E."/>
            <person name="Couloux A."/>
            <person name="Segurens B."/>
            <person name="Wincker P."/>
            <person name="D'Hont A."/>
            <person name="Scarpelli C."/>
            <person name="Weissenbach J."/>
            <person name="Salanoubat M."/>
            <person name="Quetier F."/>
            <person name="Yu Y."/>
            <person name="Kim H.R."/>
            <person name="Rambo T."/>
            <person name="Currie J."/>
            <person name="Collura K."/>
            <person name="Luo M."/>
            <person name="Yang T."/>
            <person name="Ammiraju J.S.S."/>
            <person name="Engler F."/>
            <person name="Soderlund C."/>
            <person name="Wing R.A."/>
            <person name="Palmer L.E."/>
            <person name="de la Bastide M."/>
            <person name="Spiegel L."/>
            <person name="Nascimento L."/>
            <person name="Zutavern T."/>
            <person name="O'Shaughnessy A."/>
            <person name="Dike S."/>
            <person name="Dedhia N."/>
            <person name="Preston R."/>
            <person name="Balija V."/>
            <person name="McCombie W.R."/>
            <person name="Chow T."/>
            <person name="Chen H."/>
            <person name="Chung M."/>
            <person name="Chen C."/>
            <person name="Shaw J."/>
            <person name="Wu H."/>
            <person name="Hsiao K."/>
            <person name="Chao Y."/>
            <person name="Chu M."/>
            <person name="Cheng C."/>
            <person name="Hour A."/>
            <person name="Lee P."/>
            <person name="Lin S."/>
            <person name="Lin Y."/>
            <person name="Liou J."/>
            <person name="Liu S."/>
            <person name="Hsing Y."/>
            <person name="Raghuvanshi S."/>
            <person name="Mohanty A."/>
            <person name="Bharti A.K."/>
            <person name="Gaur A."/>
            <person name="Gupta V."/>
            <person name="Kumar D."/>
            <person name="Ravi V."/>
            <person name="Vij S."/>
            <person name="Kapur A."/>
            <person name="Khurana P."/>
            <person name="Khurana P."/>
            <person name="Khurana J.P."/>
            <person name="Tyagi A.K."/>
            <person name="Gaikwad K."/>
            <person name="Singh A."/>
            <person name="Dalal V."/>
            <person name="Srivastava S."/>
            <person name="Dixit A."/>
            <person name="Pal A.K."/>
            <person name="Ghazi I.A."/>
            <person name="Yadav M."/>
            <person name="Pandit A."/>
            <person name="Bhargava A."/>
            <person name="Sureshbabu K."/>
            <person name="Batra K."/>
            <person name="Sharma T.R."/>
            <person name="Mohapatra T."/>
            <person name="Singh N.K."/>
            <person name="Messing J."/>
            <person name="Nelson A.B."/>
            <person name="Fuks G."/>
            <person name="Kavchok S."/>
            <person name="Keizer G."/>
            <person name="Linton E."/>
            <person name="Llaca V."/>
            <person name="Song R."/>
            <person name="Tanyolac B."/>
            <person name="Young S."/>
            <person name="Ho-Il K."/>
            <person name="Hahn J.H."/>
            <person name="Sangsakoo G."/>
            <person name="Vanavichit A."/>
            <person name="de Mattos Luiz.A.T."/>
            <person name="Zimmer P.D."/>
            <person name="Malone G."/>
            <person name="Dellagostin O."/>
            <person name="de Oliveira A.C."/>
            <person name="Bevan M."/>
            <person name="Bancroft I."/>
            <person name="Minx P."/>
            <person name="Cordum H."/>
            <person name="Wilson R."/>
            <person name="Cheng Z."/>
            <person name="Jin W."/>
            <person name="Jiang J."/>
            <person name="Leong S.A."/>
            <person name="Iwama H."/>
            <person name="Gojobori T."/>
            <person name="Itoh T."/>
            <person name="Niimura Y."/>
            <person name="Fujii Y."/>
            <person name="Habara T."/>
            <person name="Sakai H."/>
            <person name="Sato Y."/>
            <person name="Wilson G."/>
            <person name="Kumar K."/>
            <person name="McCouch S."/>
            <person name="Juretic N."/>
            <person name="Hoen D."/>
            <person name="Wright S."/>
            <person name="Bruskiewich R."/>
            <person name="Bureau T."/>
            <person name="Miyao A."/>
            <person name="Hirochika H."/>
            <person name="Nishikawa T."/>
            <person name="Kadowaki K."/>
            <person name="Sugiura M."/>
            <person name="Burr B."/>
            <person name="Sasaki T."/>
        </authorList>
    </citation>
    <scope>NUCLEOTIDE SEQUENCE [LARGE SCALE GENOMIC DNA]</scope>
    <source>
        <strain evidence="2">cv. Nipponbare</strain>
    </source>
</reference>
<dbReference type="Proteomes" id="UP000059680">
    <property type="component" value="Chromosome 5"/>
</dbReference>
<dbReference type="InParanoid" id="A0A0P0WJ56"/>
<gene>
    <name evidence="1" type="ordered locus">Os05g0201366</name>
    <name evidence="1" type="ORF">OSNPB_050201366</name>
</gene>
<evidence type="ECO:0000313" key="2">
    <source>
        <dbReference type="Proteomes" id="UP000059680"/>
    </source>
</evidence>
<protein>
    <submittedName>
        <fullName evidence="1">Os05g0201366 protein</fullName>
    </submittedName>
</protein>
<accession>A0A0P0WJ56</accession>
<reference evidence="1 2" key="2">
    <citation type="journal article" date="2013" name="Plant Cell Physiol.">
        <title>Rice Annotation Project Database (RAP-DB): an integrative and interactive database for rice genomics.</title>
        <authorList>
            <person name="Sakai H."/>
            <person name="Lee S.S."/>
            <person name="Tanaka T."/>
            <person name="Numa H."/>
            <person name="Kim J."/>
            <person name="Kawahara Y."/>
            <person name="Wakimoto H."/>
            <person name="Yang C.C."/>
            <person name="Iwamoto M."/>
            <person name="Abe T."/>
            <person name="Yamada Y."/>
            <person name="Muto A."/>
            <person name="Inokuchi H."/>
            <person name="Ikemura T."/>
            <person name="Matsumoto T."/>
            <person name="Sasaki T."/>
            <person name="Itoh T."/>
        </authorList>
    </citation>
    <scope>NUCLEOTIDE SEQUENCE [LARGE SCALE GENOMIC DNA]</scope>
    <source>
        <strain evidence="2">cv. Nipponbare</strain>
    </source>
</reference>
<name>A0A0P0WJ56_ORYSJ</name>
<reference evidence="1 2" key="3">
    <citation type="journal article" date="2013" name="Rice">
        <title>Improvement of the Oryza sativa Nipponbare reference genome using next generation sequence and optical map data.</title>
        <authorList>
            <person name="Kawahara Y."/>
            <person name="de la Bastide M."/>
            <person name="Hamilton J.P."/>
            <person name="Kanamori H."/>
            <person name="McCombie W.R."/>
            <person name="Ouyang S."/>
            <person name="Schwartz D.C."/>
            <person name="Tanaka T."/>
            <person name="Wu J."/>
            <person name="Zhou S."/>
            <person name="Childs K.L."/>
            <person name="Davidson R.M."/>
            <person name="Lin H."/>
            <person name="Quesada-Ocampo L."/>
            <person name="Vaillancourt B."/>
            <person name="Sakai H."/>
            <person name="Lee S.S."/>
            <person name="Kim J."/>
            <person name="Numa H."/>
            <person name="Itoh T."/>
            <person name="Buell C.R."/>
            <person name="Matsumoto T."/>
        </authorList>
    </citation>
    <scope>NUCLEOTIDE SEQUENCE [LARGE SCALE GENOMIC DNA]</scope>
    <source>
        <strain evidence="2">cv. Nipponbare</strain>
    </source>
</reference>
<organism evidence="1 2">
    <name type="scientific">Oryza sativa subsp. japonica</name>
    <name type="common">Rice</name>
    <dbReference type="NCBI Taxonomy" id="39947"/>
    <lineage>
        <taxon>Eukaryota</taxon>
        <taxon>Viridiplantae</taxon>
        <taxon>Streptophyta</taxon>
        <taxon>Embryophyta</taxon>
        <taxon>Tracheophyta</taxon>
        <taxon>Spermatophyta</taxon>
        <taxon>Magnoliopsida</taxon>
        <taxon>Liliopsida</taxon>
        <taxon>Poales</taxon>
        <taxon>Poaceae</taxon>
        <taxon>BOP clade</taxon>
        <taxon>Oryzoideae</taxon>
        <taxon>Oryzeae</taxon>
        <taxon>Oryzinae</taxon>
        <taxon>Oryza</taxon>
        <taxon>Oryza sativa</taxon>
    </lineage>
</organism>
<dbReference type="PaxDb" id="39947-A0A0P0WJ56"/>